<keyword evidence="3" id="KW-1185">Reference proteome</keyword>
<keyword evidence="1" id="KW-1133">Transmembrane helix</keyword>
<feature type="transmembrane region" description="Helical" evidence="1">
    <location>
        <begin position="47"/>
        <end position="68"/>
    </location>
</feature>
<evidence type="ECO:0000313" key="3">
    <source>
        <dbReference type="Proteomes" id="UP000243876"/>
    </source>
</evidence>
<protein>
    <submittedName>
        <fullName evidence="2">SPOSA6832_03220-mRNA-1:cds</fullName>
    </submittedName>
</protein>
<dbReference type="GO" id="GO:0046521">
    <property type="term" value="P:sphingoid catabolic process"/>
    <property type="evidence" value="ECO:0007669"/>
    <property type="project" value="TreeGrafter"/>
</dbReference>
<dbReference type="OrthoDB" id="2124888at2759"/>
<organism evidence="2 3">
    <name type="scientific">Sporidiobolus salmonicolor</name>
    <name type="common">Yeast-like fungus</name>
    <name type="synonym">Sporobolomyces salmonicolor</name>
    <dbReference type="NCBI Taxonomy" id="5005"/>
    <lineage>
        <taxon>Eukaryota</taxon>
        <taxon>Fungi</taxon>
        <taxon>Dikarya</taxon>
        <taxon>Basidiomycota</taxon>
        <taxon>Pucciniomycotina</taxon>
        <taxon>Microbotryomycetes</taxon>
        <taxon>Sporidiobolales</taxon>
        <taxon>Sporidiobolaceae</taxon>
        <taxon>Sporobolomyces</taxon>
    </lineage>
</organism>
<dbReference type="AlphaFoldDB" id="A0A0D6ENB6"/>
<feature type="transmembrane region" description="Helical" evidence="1">
    <location>
        <begin position="139"/>
        <end position="157"/>
    </location>
</feature>
<proteinExistence type="predicted"/>
<dbReference type="PANTHER" id="PTHR28026">
    <property type="entry name" value="DUF962 DOMAIN PROTEIN (AFU_ORTHOLOGUE AFUA_8G05310)"/>
    <property type="match status" value="1"/>
</dbReference>
<gene>
    <name evidence="2" type="primary">SPOSA6832_03220</name>
</gene>
<accession>A0A0D6ENB6</accession>
<sequence>MVKSRLLNLEDQFTFYVRRPFFLPLRDRPGISLLILTASYHTNKTNVLIHVLCVPTILFTALVLTHGIPGAAESLARFRLALPLLGNVHVDVTVPLLYAAANAAYFVLLEPVAGLLYAPVLLAFGHLSNVLYATHHDEAMKLAGIAFVASWIAQFVGHGKFEGRAPALLDSLLQSLVLAVFFVWLEVLFYLGYRPALFKRLQNRTGIAVAAYRREQADKGRARAVKAE</sequence>
<feature type="transmembrane region" description="Helical" evidence="1">
    <location>
        <begin position="172"/>
        <end position="193"/>
    </location>
</feature>
<keyword evidence="1" id="KW-0472">Membrane</keyword>
<dbReference type="GO" id="GO:0016020">
    <property type="term" value="C:membrane"/>
    <property type="evidence" value="ECO:0007669"/>
    <property type="project" value="GOC"/>
</dbReference>
<name>A0A0D6ENB6_SPOSA</name>
<dbReference type="Pfam" id="PF06127">
    <property type="entry name" value="Mpo1-like"/>
    <property type="match status" value="1"/>
</dbReference>
<evidence type="ECO:0000256" key="1">
    <source>
        <dbReference type="SAM" id="Phobius"/>
    </source>
</evidence>
<dbReference type="Proteomes" id="UP000243876">
    <property type="component" value="Unassembled WGS sequence"/>
</dbReference>
<dbReference type="PANTHER" id="PTHR28026:SF9">
    <property type="entry name" value="2-HYDROXY-PALMITIC ACID DIOXYGENASE MPO1"/>
    <property type="match status" value="1"/>
</dbReference>
<dbReference type="GO" id="GO:0005783">
    <property type="term" value="C:endoplasmic reticulum"/>
    <property type="evidence" value="ECO:0007669"/>
    <property type="project" value="TreeGrafter"/>
</dbReference>
<keyword evidence="1" id="KW-0812">Transmembrane</keyword>
<feature type="transmembrane region" description="Helical" evidence="1">
    <location>
        <begin position="104"/>
        <end position="127"/>
    </location>
</feature>
<dbReference type="EMBL" id="CENE01000014">
    <property type="protein sequence ID" value="CEQ41479.1"/>
    <property type="molecule type" value="Genomic_DNA"/>
</dbReference>
<evidence type="ECO:0000313" key="2">
    <source>
        <dbReference type="EMBL" id="CEQ41479.1"/>
    </source>
</evidence>
<reference evidence="3" key="1">
    <citation type="submission" date="2015-02" db="EMBL/GenBank/DDBJ databases">
        <authorList>
            <person name="Gon?alves P."/>
        </authorList>
    </citation>
    <scope>NUCLEOTIDE SEQUENCE [LARGE SCALE GENOMIC DNA]</scope>
</reference>
<dbReference type="InterPro" id="IPR009305">
    <property type="entry name" value="Mpo1-like"/>
</dbReference>